<dbReference type="PIRSF" id="PIRSF016661">
    <property type="entry name" value="BioY"/>
    <property type="match status" value="1"/>
</dbReference>
<feature type="transmembrane region" description="Helical" evidence="3">
    <location>
        <begin position="93"/>
        <end position="111"/>
    </location>
</feature>
<feature type="transmembrane region" description="Helical" evidence="3">
    <location>
        <begin position="20"/>
        <end position="50"/>
    </location>
</feature>
<name>A0ABS6JFW1_9BACI</name>
<evidence type="ECO:0000313" key="4">
    <source>
        <dbReference type="EMBL" id="MBU9712577.1"/>
    </source>
</evidence>
<feature type="transmembrane region" description="Helical" evidence="3">
    <location>
        <begin position="161"/>
        <end position="184"/>
    </location>
</feature>
<comment type="similarity">
    <text evidence="1 2">Belongs to the BioY family.</text>
</comment>
<organism evidence="4 5">
    <name type="scientific">Evansella tamaricis</name>
    <dbReference type="NCBI Taxonomy" id="2069301"/>
    <lineage>
        <taxon>Bacteria</taxon>
        <taxon>Bacillati</taxon>
        <taxon>Bacillota</taxon>
        <taxon>Bacilli</taxon>
        <taxon>Bacillales</taxon>
        <taxon>Bacillaceae</taxon>
        <taxon>Evansella</taxon>
    </lineage>
</organism>
<keyword evidence="3" id="KW-0812">Transmembrane</keyword>
<dbReference type="Pfam" id="PF02632">
    <property type="entry name" value="BioY"/>
    <property type="match status" value="1"/>
</dbReference>
<keyword evidence="2" id="KW-0813">Transport</keyword>
<keyword evidence="5" id="KW-1185">Reference proteome</keyword>
<sequence>MVKKINNPFTVVDLTKAAMFIALMGIGANLTAFITIGIVPLTFQTVIAILAGVILGKKVGTFSMLGYTIVGLIGAPVFSGFQGGMHNLVSPTFGFILSFIALTFVVGFIIEKTEKPSLIIYVFASYMGLVINYLIGVPYLFAHQKFILEIPDVTLLTTSILMAPFFVKDIIVTGLGAVIAPKIIKATNSRRSNINQSKQTA</sequence>
<accession>A0ABS6JFW1</accession>
<feature type="transmembrane region" description="Helical" evidence="3">
    <location>
        <begin position="118"/>
        <end position="141"/>
    </location>
</feature>
<gene>
    <name evidence="4" type="ORF">KS419_12575</name>
</gene>
<dbReference type="PANTHER" id="PTHR34295:SF1">
    <property type="entry name" value="BIOTIN TRANSPORTER BIOY"/>
    <property type="match status" value="1"/>
</dbReference>
<dbReference type="RefSeq" id="WP_217066755.1">
    <property type="nucleotide sequence ID" value="NZ_JAHQCS010000103.1"/>
</dbReference>
<comment type="caution">
    <text evidence="4">The sequence shown here is derived from an EMBL/GenBank/DDBJ whole genome shotgun (WGS) entry which is preliminary data.</text>
</comment>
<evidence type="ECO:0000256" key="2">
    <source>
        <dbReference type="PIRNR" id="PIRNR016661"/>
    </source>
</evidence>
<dbReference type="Proteomes" id="UP000784880">
    <property type="component" value="Unassembled WGS sequence"/>
</dbReference>
<dbReference type="InterPro" id="IPR003784">
    <property type="entry name" value="BioY"/>
</dbReference>
<evidence type="ECO:0000256" key="3">
    <source>
        <dbReference type="SAM" id="Phobius"/>
    </source>
</evidence>
<comment type="subcellular location">
    <subcellularLocation>
        <location evidence="2">Cell membrane</location>
        <topology evidence="2">Multi-pass membrane protein</topology>
    </subcellularLocation>
</comment>
<keyword evidence="3" id="KW-1133">Transmembrane helix</keyword>
<feature type="transmembrane region" description="Helical" evidence="3">
    <location>
        <begin position="62"/>
        <end position="81"/>
    </location>
</feature>
<evidence type="ECO:0000313" key="5">
    <source>
        <dbReference type="Proteomes" id="UP000784880"/>
    </source>
</evidence>
<reference evidence="4 5" key="1">
    <citation type="submission" date="2021-06" db="EMBL/GenBank/DDBJ databases">
        <title>Bacillus sp. RD4P76, an endophyte from a halophyte.</title>
        <authorList>
            <person name="Sun J.-Q."/>
        </authorList>
    </citation>
    <scope>NUCLEOTIDE SEQUENCE [LARGE SCALE GENOMIC DNA]</scope>
    <source>
        <strain evidence="4 5">CGMCC 1.15917</strain>
    </source>
</reference>
<dbReference type="EMBL" id="JAHQCS010000103">
    <property type="protein sequence ID" value="MBU9712577.1"/>
    <property type="molecule type" value="Genomic_DNA"/>
</dbReference>
<proteinExistence type="inferred from homology"/>
<dbReference type="PANTHER" id="PTHR34295">
    <property type="entry name" value="BIOTIN TRANSPORTER BIOY"/>
    <property type="match status" value="1"/>
</dbReference>
<evidence type="ECO:0000256" key="1">
    <source>
        <dbReference type="ARBA" id="ARBA00010692"/>
    </source>
</evidence>
<protein>
    <recommendedName>
        <fullName evidence="2">Biotin transporter</fullName>
    </recommendedName>
</protein>
<keyword evidence="2 3" id="KW-0472">Membrane</keyword>
<keyword evidence="2" id="KW-1003">Cell membrane</keyword>